<name>A0A445L924_GLYSO</name>
<accession>A0A445L924</accession>
<evidence type="ECO:0000313" key="1">
    <source>
        <dbReference type="EMBL" id="RZC19637.1"/>
    </source>
</evidence>
<protein>
    <submittedName>
        <fullName evidence="1">Uncharacterized protein</fullName>
    </submittedName>
</protein>
<comment type="caution">
    <text evidence="1">The sequence shown here is derived from an EMBL/GenBank/DDBJ whole genome shotgun (WGS) entry which is preliminary data.</text>
</comment>
<dbReference type="AlphaFoldDB" id="A0A445L924"/>
<sequence length="296" mass="34650">MFSLEQLWDGVNTLASASIRLKLEAKWTNDDMPIMELNTKAKYTLTFALSKYQYNKICRLRTAKEIWDSLSINYDDIEDVRMRKVVTMTRHYENFIMNDDEQPNIYLMADTDDKVEVKSYSESDTSSCASSDDEEDMPYDVLLQDEVQVENWHALYVTTMHALGDNYPDWLTFNCDGSSIIFYVPQVNELNLKIVMCIIHSFTPDNITSHGLKNVMVIYHTKFTIQLFKRDTLSSFEDEEWQRLVSDIERGNKVEVVVFDKGFIVKKTTVYLIYNEPFDNEIEYCHAYDKNVVVPL</sequence>
<gene>
    <name evidence="1" type="ORF">D0Y65_006457</name>
</gene>
<organism evidence="1 2">
    <name type="scientific">Glycine soja</name>
    <name type="common">Wild soybean</name>
    <dbReference type="NCBI Taxonomy" id="3848"/>
    <lineage>
        <taxon>Eukaryota</taxon>
        <taxon>Viridiplantae</taxon>
        <taxon>Streptophyta</taxon>
        <taxon>Embryophyta</taxon>
        <taxon>Tracheophyta</taxon>
        <taxon>Spermatophyta</taxon>
        <taxon>Magnoliopsida</taxon>
        <taxon>eudicotyledons</taxon>
        <taxon>Gunneridae</taxon>
        <taxon>Pentapetalae</taxon>
        <taxon>rosids</taxon>
        <taxon>fabids</taxon>
        <taxon>Fabales</taxon>
        <taxon>Fabaceae</taxon>
        <taxon>Papilionoideae</taxon>
        <taxon>50 kb inversion clade</taxon>
        <taxon>NPAAA clade</taxon>
        <taxon>indigoferoid/millettioid clade</taxon>
        <taxon>Phaseoleae</taxon>
        <taxon>Glycine</taxon>
        <taxon>Glycine subgen. Soja</taxon>
    </lineage>
</organism>
<evidence type="ECO:0000313" key="2">
    <source>
        <dbReference type="Proteomes" id="UP000289340"/>
    </source>
</evidence>
<proteinExistence type="predicted"/>
<dbReference type="Pfam" id="PF14223">
    <property type="entry name" value="Retrotran_gag_2"/>
    <property type="match status" value="1"/>
</dbReference>
<reference evidence="1 2" key="1">
    <citation type="submission" date="2018-09" db="EMBL/GenBank/DDBJ databases">
        <title>A high-quality reference genome of wild soybean provides a powerful tool to mine soybean genomes.</title>
        <authorList>
            <person name="Xie M."/>
            <person name="Chung C.Y.L."/>
            <person name="Li M.-W."/>
            <person name="Wong F.-L."/>
            <person name="Chan T.-F."/>
            <person name="Lam H.-M."/>
        </authorList>
    </citation>
    <scope>NUCLEOTIDE SEQUENCE [LARGE SCALE GENOMIC DNA]</scope>
    <source>
        <strain evidence="2">cv. W05</strain>
        <tissue evidence="1">Hypocotyl of etiolated seedlings</tissue>
    </source>
</reference>
<keyword evidence="2" id="KW-1185">Reference proteome</keyword>
<dbReference type="PANTHER" id="PTHR34676">
    <property type="entry name" value="DUF4219 DOMAIN-CONTAINING PROTEIN-RELATED"/>
    <property type="match status" value="1"/>
</dbReference>
<dbReference type="PANTHER" id="PTHR34676:SF27">
    <property type="entry name" value="ASPARTYL-TRNA SYNTHETASE"/>
    <property type="match status" value="1"/>
</dbReference>
<dbReference type="EMBL" id="QZWG01000003">
    <property type="protein sequence ID" value="RZC19637.1"/>
    <property type="molecule type" value="Genomic_DNA"/>
</dbReference>
<dbReference type="Proteomes" id="UP000289340">
    <property type="component" value="Chromosome 3"/>
</dbReference>